<dbReference type="PRINTS" id="PR00781">
    <property type="entry name" value="LIPOSIGPTASE"/>
</dbReference>
<dbReference type="EC" id="3.4.23.36" evidence="9"/>
<dbReference type="GO" id="GO:0016020">
    <property type="term" value="C:membrane"/>
    <property type="evidence" value="ECO:0007669"/>
    <property type="project" value="InterPro"/>
</dbReference>
<dbReference type="EMBL" id="UOEI01000123">
    <property type="protein sequence ID" value="VAV94356.1"/>
    <property type="molecule type" value="Genomic_DNA"/>
</dbReference>
<dbReference type="PANTHER" id="PTHR33695">
    <property type="entry name" value="LIPOPROTEIN SIGNAL PEPTIDASE"/>
    <property type="match status" value="1"/>
</dbReference>
<dbReference type="PROSITE" id="PS00855">
    <property type="entry name" value="SPASE_II"/>
    <property type="match status" value="1"/>
</dbReference>
<keyword evidence="4 9" id="KW-0378">Hydrolase</keyword>
<protein>
    <submittedName>
        <fullName evidence="9">Lipoprotein signal peptidase</fullName>
        <ecNumber evidence="9">3.4.23.36</ecNumber>
    </submittedName>
</protein>
<keyword evidence="9" id="KW-0449">Lipoprotein</keyword>
<proteinExistence type="inferred from homology"/>
<keyword evidence="5 8" id="KW-1133">Transmembrane helix</keyword>
<evidence type="ECO:0000256" key="5">
    <source>
        <dbReference type="ARBA" id="ARBA00022989"/>
    </source>
</evidence>
<accession>A0A3B0S0J6</accession>
<name>A0A3B0S0J6_9ZZZZ</name>
<dbReference type="AlphaFoldDB" id="A0A3B0S0J6"/>
<reference evidence="9" key="1">
    <citation type="submission" date="2018-06" db="EMBL/GenBank/DDBJ databases">
        <authorList>
            <person name="Zhirakovskaya E."/>
        </authorList>
    </citation>
    <scope>NUCLEOTIDE SEQUENCE</scope>
</reference>
<keyword evidence="6 8" id="KW-0472">Membrane</keyword>
<dbReference type="InterPro" id="IPR001872">
    <property type="entry name" value="Peptidase_A8"/>
</dbReference>
<evidence type="ECO:0000256" key="3">
    <source>
        <dbReference type="ARBA" id="ARBA00022692"/>
    </source>
</evidence>
<evidence type="ECO:0000256" key="6">
    <source>
        <dbReference type="ARBA" id="ARBA00023136"/>
    </source>
</evidence>
<dbReference type="PANTHER" id="PTHR33695:SF1">
    <property type="entry name" value="LIPOPROTEIN SIGNAL PEPTIDASE"/>
    <property type="match status" value="1"/>
</dbReference>
<evidence type="ECO:0000313" key="9">
    <source>
        <dbReference type="EMBL" id="VAV94356.1"/>
    </source>
</evidence>
<sequence length="180" mass="19239">MRSDRRTDTGGETGSDSVRNDDGRGSKAKLSNRQLAITIGVLVAVFDQLTKAWALKELADGPIVIIQDVFRLRLTFNTGASFSLFSNGGVIIAIIAFGVIGLIMYMLGDASRRIEAIALGLVLGGSIGNLIDRVFRGAGILDGAVVDWIDVQFFAVFNAADVFINVGVALLLYAAFVRRS</sequence>
<feature type="transmembrane region" description="Helical" evidence="8">
    <location>
        <begin position="151"/>
        <end position="176"/>
    </location>
</feature>
<dbReference type="GO" id="GO:0006508">
    <property type="term" value="P:proteolysis"/>
    <property type="evidence" value="ECO:0007669"/>
    <property type="project" value="UniProtKB-KW"/>
</dbReference>
<dbReference type="HAMAP" id="MF_00161">
    <property type="entry name" value="LspA"/>
    <property type="match status" value="1"/>
</dbReference>
<keyword evidence="1" id="KW-1003">Cell membrane</keyword>
<feature type="transmembrane region" description="Helical" evidence="8">
    <location>
        <begin position="84"/>
        <end position="107"/>
    </location>
</feature>
<evidence type="ECO:0000256" key="7">
    <source>
        <dbReference type="SAM" id="MobiDB-lite"/>
    </source>
</evidence>
<organism evidence="9">
    <name type="scientific">hydrothermal vent metagenome</name>
    <dbReference type="NCBI Taxonomy" id="652676"/>
    <lineage>
        <taxon>unclassified sequences</taxon>
        <taxon>metagenomes</taxon>
        <taxon>ecological metagenomes</taxon>
    </lineage>
</organism>
<evidence type="ECO:0000256" key="2">
    <source>
        <dbReference type="ARBA" id="ARBA00022670"/>
    </source>
</evidence>
<evidence type="ECO:0000256" key="1">
    <source>
        <dbReference type="ARBA" id="ARBA00022475"/>
    </source>
</evidence>
<dbReference type="GO" id="GO:0004190">
    <property type="term" value="F:aspartic-type endopeptidase activity"/>
    <property type="evidence" value="ECO:0007669"/>
    <property type="project" value="UniProtKB-EC"/>
</dbReference>
<feature type="region of interest" description="Disordered" evidence="7">
    <location>
        <begin position="1"/>
        <end position="26"/>
    </location>
</feature>
<keyword evidence="3 8" id="KW-0812">Transmembrane</keyword>
<dbReference type="NCBIfam" id="TIGR00077">
    <property type="entry name" value="lspA"/>
    <property type="match status" value="1"/>
</dbReference>
<evidence type="ECO:0000256" key="8">
    <source>
        <dbReference type="SAM" id="Phobius"/>
    </source>
</evidence>
<gene>
    <name evidence="9" type="ORF">MNBD_ACTINO01-1193</name>
</gene>
<dbReference type="Pfam" id="PF01252">
    <property type="entry name" value="Peptidase_A8"/>
    <property type="match status" value="1"/>
</dbReference>
<keyword evidence="2" id="KW-0645">Protease</keyword>
<evidence type="ECO:0000256" key="4">
    <source>
        <dbReference type="ARBA" id="ARBA00022801"/>
    </source>
</evidence>